<dbReference type="Pfam" id="PF01547">
    <property type="entry name" value="SBP_bac_1"/>
    <property type="match status" value="1"/>
</dbReference>
<sequence length="427" mass="45836">MTRRRRRAAALLTAATAAALAASCSSTGPNASPGDLTELNLSAVEAPWLDGYKKIIEQYEAETGVQVNLTSFPFDGLMTQQANAAQIGSNAFDLFLLNEQWVGLFYDQQWVRQLTDVDPAFSWDPDLIEFDGVGRWDADTRTTSLDGEPYALPINGNIHEFMYRTDLYEQLGLQVPTSWDEVVANGERAVDQGVADDGYVLRGKTPTYDFSAVLFSYGGSWFADEAAGDWTPAADTDEFRAALEQFKALAGVGPPAPQTIAQAEAISLMQGGTVLQAALVTANAAPLENPEASHVAGNIGYAVMPGRTPVSGTWVLGVPTGLPDERAELAYDFLTWLTSKDTMQAWADGGGVTTRSDVTSDRPDLRVIIESADDVRGGLRYPFTPAMLDVTDPAISQYLAGDLSLDAAVEEIQDGLVGVVTNAGFLE</sequence>
<dbReference type="OrthoDB" id="9780991at2"/>
<protein>
    <submittedName>
        <fullName evidence="2">Extracellular solute-binding protein</fullName>
    </submittedName>
</protein>
<dbReference type="Proteomes" id="UP000295217">
    <property type="component" value="Unassembled WGS sequence"/>
</dbReference>
<dbReference type="EMBL" id="SMLB01000007">
    <property type="protein sequence ID" value="TDD71016.1"/>
    <property type="molecule type" value="Genomic_DNA"/>
</dbReference>
<dbReference type="InterPro" id="IPR050490">
    <property type="entry name" value="Bact_solute-bd_prot1"/>
</dbReference>
<organism evidence="2 3">
    <name type="scientific">Jiangella aurantiaca</name>
    <dbReference type="NCBI Taxonomy" id="2530373"/>
    <lineage>
        <taxon>Bacteria</taxon>
        <taxon>Bacillati</taxon>
        <taxon>Actinomycetota</taxon>
        <taxon>Actinomycetes</taxon>
        <taxon>Jiangellales</taxon>
        <taxon>Jiangellaceae</taxon>
        <taxon>Jiangella</taxon>
    </lineage>
</organism>
<dbReference type="Gene3D" id="3.40.190.10">
    <property type="entry name" value="Periplasmic binding protein-like II"/>
    <property type="match status" value="2"/>
</dbReference>
<feature type="signal peptide" evidence="1">
    <location>
        <begin position="1"/>
        <end position="21"/>
    </location>
</feature>
<accession>A0A4R5AHV8</accession>
<dbReference type="AlphaFoldDB" id="A0A4R5AHV8"/>
<dbReference type="InterPro" id="IPR006059">
    <property type="entry name" value="SBP"/>
</dbReference>
<reference evidence="2 3" key="1">
    <citation type="submission" date="2019-02" db="EMBL/GenBank/DDBJ databases">
        <title>Draft genome sequences of novel Actinobacteria.</title>
        <authorList>
            <person name="Sahin N."/>
            <person name="Ay H."/>
            <person name="Saygin H."/>
        </authorList>
    </citation>
    <scope>NUCLEOTIDE SEQUENCE [LARGE SCALE GENOMIC DNA]</scope>
    <source>
        <strain evidence="2 3">8K307</strain>
    </source>
</reference>
<dbReference type="PANTHER" id="PTHR43649:SF12">
    <property type="entry name" value="DIACETYLCHITOBIOSE BINDING PROTEIN DASA"/>
    <property type="match status" value="1"/>
</dbReference>
<proteinExistence type="predicted"/>
<comment type="caution">
    <text evidence="2">The sequence shown here is derived from an EMBL/GenBank/DDBJ whole genome shotgun (WGS) entry which is preliminary data.</text>
</comment>
<keyword evidence="1" id="KW-0732">Signal</keyword>
<keyword evidence="3" id="KW-1185">Reference proteome</keyword>
<evidence type="ECO:0000313" key="3">
    <source>
        <dbReference type="Proteomes" id="UP000295217"/>
    </source>
</evidence>
<dbReference type="PANTHER" id="PTHR43649">
    <property type="entry name" value="ARABINOSE-BINDING PROTEIN-RELATED"/>
    <property type="match status" value="1"/>
</dbReference>
<dbReference type="RefSeq" id="WP_132102568.1">
    <property type="nucleotide sequence ID" value="NZ_SMLB01000007.1"/>
</dbReference>
<dbReference type="PROSITE" id="PS51257">
    <property type="entry name" value="PROKAR_LIPOPROTEIN"/>
    <property type="match status" value="1"/>
</dbReference>
<dbReference type="SUPFAM" id="SSF53850">
    <property type="entry name" value="Periplasmic binding protein-like II"/>
    <property type="match status" value="1"/>
</dbReference>
<evidence type="ECO:0000256" key="1">
    <source>
        <dbReference type="SAM" id="SignalP"/>
    </source>
</evidence>
<gene>
    <name evidence="2" type="ORF">E1262_07770</name>
</gene>
<feature type="chain" id="PRO_5039670402" evidence="1">
    <location>
        <begin position="22"/>
        <end position="427"/>
    </location>
</feature>
<name>A0A4R5AHV8_9ACTN</name>
<evidence type="ECO:0000313" key="2">
    <source>
        <dbReference type="EMBL" id="TDD71016.1"/>
    </source>
</evidence>